<evidence type="ECO:0000313" key="1">
    <source>
        <dbReference type="EMBL" id="KAH3827662.1"/>
    </source>
</evidence>
<organism evidence="1 2">
    <name type="scientific">Dreissena polymorpha</name>
    <name type="common">Zebra mussel</name>
    <name type="synonym">Mytilus polymorpha</name>
    <dbReference type="NCBI Taxonomy" id="45954"/>
    <lineage>
        <taxon>Eukaryota</taxon>
        <taxon>Metazoa</taxon>
        <taxon>Spiralia</taxon>
        <taxon>Lophotrochozoa</taxon>
        <taxon>Mollusca</taxon>
        <taxon>Bivalvia</taxon>
        <taxon>Autobranchia</taxon>
        <taxon>Heteroconchia</taxon>
        <taxon>Euheterodonta</taxon>
        <taxon>Imparidentia</taxon>
        <taxon>Neoheterodontei</taxon>
        <taxon>Myida</taxon>
        <taxon>Dreissenoidea</taxon>
        <taxon>Dreissenidae</taxon>
        <taxon>Dreissena</taxon>
    </lineage>
</organism>
<name>A0A9D4K0P5_DREPO</name>
<sequence>MAARTLRSHVIHILPVDSSVAMEILTSDSWTVYVGKHFKLRNEVPCSNRGRKAAQINAGFLKGVSSTSFGDTASRRILNTSNIIDPCHLLANQLSCAAYMLRNKDKHVECQLLLPTEQELYVSGRGIIDTNCMGIARRQEFE</sequence>
<proteinExistence type="predicted"/>
<gene>
    <name evidence="1" type="ORF">DPMN_129602</name>
</gene>
<evidence type="ECO:0000313" key="2">
    <source>
        <dbReference type="Proteomes" id="UP000828390"/>
    </source>
</evidence>
<reference evidence="1" key="2">
    <citation type="submission" date="2020-11" db="EMBL/GenBank/DDBJ databases">
        <authorList>
            <person name="McCartney M.A."/>
            <person name="Auch B."/>
            <person name="Kono T."/>
            <person name="Mallez S."/>
            <person name="Becker A."/>
            <person name="Gohl D.M."/>
            <person name="Silverstein K.A.T."/>
            <person name="Koren S."/>
            <person name="Bechman K.B."/>
            <person name="Herman A."/>
            <person name="Abrahante J.E."/>
            <person name="Garbe J."/>
        </authorList>
    </citation>
    <scope>NUCLEOTIDE SEQUENCE</scope>
    <source>
        <strain evidence="1">Duluth1</strain>
        <tissue evidence="1">Whole animal</tissue>
    </source>
</reference>
<dbReference type="AlphaFoldDB" id="A0A9D4K0P5"/>
<dbReference type="EMBL" id="JAIWYP010000005">
    <property type="protein sequence ID" value="KAH3827662.1"/>
    <property type="molecule type" value="Genomic_DNA"/>
</dbReference>
<dbReference type="Proteomes" id="UP000828390">
    <property type="component" value="Unassembled WGS sequence"/>
</dbReference>
<keyword evidence="2" id="KW-1185">Reference proteome</keyword>
<protein>
    <submittedName>
        <fullName evidence="1">Uncharacterized protein</fullName>
    </submittedName>
</protein>
<accession>A0A9D4K0P5</accession>
<reference evidence="1" key="1">
    <citation type="journal article" date="2019" name="bioRxiv">
        <title>The Genome of the Zebra Mussel, Dreissena polymorpha: A Resource for Invasive Species Research.</title>
        <authorList>
            <person name="McCartney M.A."/>
            <person name="Auch B."/>
            <person name="Kono T."/>
            <person name="Mallez S."/>
            <person name="Zhang Y."/>
            <person name="Obille A."/>
            <person name="Becker A."/>
            <person name="Abrahante J.E."/>
            <person name="Garbe J."/>
            <person name="Badalamenti J.P."/>
            <person name="Herman A."/>
            <person name="Mangelson H."/>
            <person name="Liachko I."/>
            <person name="Sullivan S."/>
            <person name="Sone E.D."/>
            <person name="Koren S."/>
            <person name="Silverstein K.A.T."/>
            <person name="Beckman K.B."/>
            <person name="Gohl D.M."/>
        </authorList>
    </citation>
    <scope>NUCLEOTIDE SEQUENCE</scope>
    <source>
        <strain evidence="1">Duluth1</strain>
        <tissue evidence="1">Whole animal</tissue>
    </source>
</reference>
<comment type="caution">
    <text evidence="1">The sequence shown here is derived from an EMBL/GenBank/DDBJ whole genome shotgun (WGS) entry which is preliminary data.</text>
</comment>